<name>A0A7W3LKH8_ACTNM</name>
<dbReference type="InterPro" id="IPR029058">
    <property type="entry name" value="AB_hydrolase_fold"/>
</dbReference>
<organism evidence="2 3">
    <name type="scientific">Actinomadura namibiensis</name>
    <dbReference type="NCBI Taxonomy" id="182080"/>
    <lineage>
        <taxon>Bacteria</taxon>
        <taxon>Bacillati</taxon>
        <taxon>Actinomycetota</taxon>
        <taxon>Actinomycetes</taxon>
        <taxon>Streptosporangiales</taxon>
        <taxon>Thermomonosporaceae</taxon>
        <taxon>Actinomadura</taxon>
    </lineage>
</organism>
<dbReference type="Gene3D" id="3.40.50.1820">
    <property type="entry name" value="alpha/beta hydrolase"/>
    <property type="match status" value="1"/>
</dbReference>
<dbReference type="RefSeq" id="WP_182842183.1">
    <property type="nucleotide sequence ID" value="NZ_BAAALP010000025.1"/>
</dbReference>
<keyword evidence="3" id="KW-1185">Reference proteome</keyword>
<dbReference type="PANTHER" id="PTHR43194:SF5">
    <property type="entry name" value="PIMELOYL-[ACYL-CARRIER PROTEIN] METHYL ESTER ESTERASE"/>
    <property type="match status" value="1"/>
</dbReference>
<feature type="domain" description="AB hydrolase-1" evidence="1">
    <location>
        <begin position="9"/>
        <end position="225"/>
    </location>
</feature>
<dbReference type="SUPFAM" id="SSF53474">
    <property type="entry name" value="alpha/beta-Hydrolases"/>
    <property type="match status" value="1"/>
</dbReference>
<reference evidence="2 3" key="1">
    <citation type="submission" date="2020-08" db="EMBL/GenBank/DDBJ databases">
        <title>Genomic Encyclopedia of Type Strains, Phase IV (KMG-IV): sequencing the most valuable type-strain genomes for metagenomic binning, comparative biology and taxonomic classification.</title>
        <authorList>
            <person name="Goeker M."/>
        </authorList>
    </citation>
    <scope>NUCLEOTIDE SEQUENCE [LARGE SCALE GENOMIC DNA]</scope>
    <source>
        <strain evidence="2 3">DSM 44197</strain>
    </source>
</reference>
<accession>A0A7W3LKH8</accession>
<dbReference type="AlphaFoldDB" id="A0A7W3LKH8"/>
<evidence type="ECO:0000313" key="3">
    <source>
        <dbReference type="Proteomes" id="UP000572680"/>
    </source>
</evidence>
<dbReference type="InterPro" id="IPR000073">
    <property type="entry name" value="AB_hydrolase_1"/>
</dbReference>
<dbReference type="Proteomes" id="UP000572680">
    <property type="component" value="Unassembled WGS sequence"/>
</dbReference>
<comment type="caution">
    <text evidence="2">The sequence shown here is derived from an EMBL/GenBank/DDBJ whole genome shotgun (WGS) entry which is preliminary data.</text>
</comment>
<dbReference type="EMBL" id="JACJIA010000001">
    <property type="protein sequence ID" value="MBA8949821.1"/>
    <property type="molecule type" value="Genomic_DNA"/>
</dbReference>
<gene>
    <name evidence="2" type="ORF">HNR61_001419</name>
</gene>
<evidence type="ECO:0000313" key="2">
    <source>
        <dbReference type="EMBL" id="MBA8949821.1"/>
    </source>
</evidence>
<proteinExistence type="predicted"/>
<sequence>MEHSPSLPVVLVHGTRVSGTMWRPVADLVGGAVALPDLPGHGRRRGEPFTMDGAVAAVAEAVDDLGGRALVAGLSLGGYVGIAAAARHPGRVAGLVAVGCTTVGAGPTAAVYRTMAGLAGRNPERANRLSARAFRRTLPAPAAAAMVAGGLSSEVFPGVVAEVAALDPPALLRAYPGPVWLVNGERDHLRRDERAFLAACRDGRLVLVPRRGHISVLAEPAALARIIQDARTIAERNDPRPATPHA</sequence>
<dbReference type="Pfam" id="PF12697">
    <property type="entry name" value="Abhydrolase_6"/>
    <property type="match status" value="1"/>
</dbReference>
<dbReference type="InterPro" id="IPR050228">
    <property type="entry name" value="Carboxylesterase_BioH"/>
</dbReference>
<evidence type="ECO:0000259" key="1">
    <source>
        <dbReference type="Pfam" id="PF12697"/>
    </source>
</evidence>
<dbReference type="GO" id="GO:0003824">
    <property type="term" value="F:catalytic activity"/>
    <property type="evidence" value="ECO:0007669"/>
    <property type="project" value="UniProtKB-ARBA"/>
</dbReference>
<protein>
    <submittedName>
        <fullName evidence="2">Pimeloyl-ACP methyl ester carboxylesterase</fullName>
    </submittedName>
</protein>
<dbReference type="PANTHER" id="PTHR43194">
    <property type="entry name" value="HYDROLASE ALPHA/BETA FOLD FAMILY"/>
    <property type="match status" value="1"/>
</dbReference>